<dbReference type="SUPFAM" id="SSF48452">
    <property type="entry name" value="TPR-like"/>
    <property type="match status" value="2"/>
</dbReference>
<keyword evidence="2" id="KW-0175">Coiled coil</keyword>
<evidence type="ECO:0000256" key="2">
    <source>
        <dbReference type="SAM" id="Coils"/>
    </source>
</evidence>
<evidence type="ECO:0000313" key="4">
    <source>
        <dbReference type="EMBL" id="WNZ23145.1"/>
    </source>
</evidence>
<dbReference type="EMBL" id="CP053586">
    <property type="protein sequence ID" value="WNZ23145.1"/>
    <property type="molecule type" value="Genomic_DNA"/>
</dbReference>
<dbReference type="PANTHER" id="PTHR10098">
    <property type="entry name" value="RAPSYN-RELATED"/>
    <property type="match status" value="1"/>
</dbReference>
<dbReference type="PANTHER" id="PTHR10098:SF108">
    <property type="entry name" value="TETRATRICOPEPTIDE REPEAT PROTEIN 28"/>
    <property type="match status" value="1"/>
</dbReference>
<evidence type="ECO:0000256" key="1">
    <source>
        <dbReference type="PROSITE-ProRule" id="PRU00339"/>
    </source>
</evidence>
<dbReference type="InterPro" id="IPR011990">
    <property type="entry name" value="TPR-like_helical_dom_sf"/>
</dbReference>
<accession>A0AA97AFG3</accession>
<dbReference type="Pfam" id="PF13424">
    <property type="entry name" value="TPR_12"/>
    <property type="match status" value="2"/>
</dbReference>
<dbReference type="AlphaFoldDB" id="A0AA97AFG3"/>
<protein>
    <submittedName>
        <fullName evidence="4">DUF2225 domain-containing protein</fullName>
    </submittedName>
</protein>
<reference evidence="4" key="1">
    <citation type="submission" date="2020-05" db="EMBL/GenBank/DDBJ databases">
        <authorList>
            <person name="Zhu T."/>
            <person name="Keshari N."/>
            <person name="Lu X."/>
        </authorList>
    </citation>
    <scope>NUCLEOTIDE SEQUENCE</scope>
    <source>
        <strain evidence="4">NK1-12</strain>
    </source>
</reference>
<evidence type="ECO:0000259" key="3">
    <source>
        <dbReference type="Pfam" id="PF12770"/>
    </source>
</evidence>
<proteinExistence type="predicted"/>
<feature type="domain" description="CHAT" evidence="3">
    <location>
        <begin position="705"/>
        <end position="1043"/>
    </location>
</feature>
<feature type="repeat" description="TPR" evidence="1">
    <location>
        <begin position="365"/>
        <end position="398"/>
    </location>
</feature>
<organism evidence="4">
    <name type="scientific">Leptolyngbya sp. NK1-12</name>
    <dbReference type="NCBI Taxonomy" id="2547451"/>
    <lineage>
        <taxon>Bacteria</taxon>
        <taxon>Bacillati</taxon>
        <taxon>Cyanobacteriota</taxon>
        <taxon>Cyanophyceae</taxon>
        <taxon>Leptolyngbyales</taxon>
        <taxon>Leptolyngbyaceae</taxon>
        <taxon>Leptolyngbya group</taxon>
        <taxon>Leptolyngbya</taxon>
    </lineage>
</organism>
<dbReference type="RefSeq" id="WP_316434737.1">
    <property type="nucleotide sequence ID" value="NZ_CP053586.1"/>
</dbReference>
<dbReference type="Gene3D" id="1.25.40.10">
    <property type="entry name" value="Tetratricopeptide repeat domain"/>
    <property type="match status" value="3"/>
</dbReference>
<dbReference type="InterPro" id="IPR019734">
    <property type="entry name" value="TPR_rpt"/>
</dbReference>
<feature type="coiled-coil region" evidence="2">
    <location>
        <begin position="560"/>
        <end position="603"/>
    </location>
</feature>
<dbReference type="SMART" id="SM00028">
    <property type="entry name" value="TPR"/>
    <property type="match status" value="5"/>
</dbReference>
<sequence>MGNRRLSQRHKWLKQILAFLLGVILFSEAGTVLAQGDRSAGNDGAIVAQSDTEVEADRLYREGERLYQQGNIESLQHAIPLLKQALTHFQLLENFERQVSINTLIGQIYFSSLTLSLNNPEQSFTYFHKALVLSESLSSGLREHKKQELFLEIGRASEALGRFQDALDFYDQAVAQIESIEEIIFSNLSTRLQSITDWQTVLLKGVCQKVDLGWDEAIDSVCIVLSSFRANGAIALVSKSSVYAGLLGDLDQAIAALTLAQEMASSRPSAGPGSNDEIANFLEGVISHTFGQIYVRLGDFQESLKHHKQALSCFLKLENKEDAAGVVAIQIAHNYIALNDEQQASQFLEEGIRLARQSRSRSNLAQTLSFVGELQNRQGNYESALKTYEEALDIARSLGNLNSQMSILENMTRIYLSRKDWNTSASQKNLTYAEEFLTLAQLSRDPTAEASAQYTLARIHYLVLNNSLKALEYINESTRIIESLRSSANLHNPDLRTSFFSNRQSSYHLHIDILTHLSKQNPSYSYEAFNVSERARARTLIELLAESNVEPSQATNDSELKALYERKRELEAQLSARENLIQTAQIDEIREQHQQEYIQLEAELKDNVEPQIKQKDPAYAAIRYPEPLTLDQIQRDVLDDETVLLQYAIGEQQSYLWVVPHEGEITTYTLPGRKVIEQAAKQFLSEVERSGIRPGSEPEEVKFTGDQLYSLIFQDAKTQQSIMTQLQGKKRLLIAADGILHTIPFAALPLPNTERYTPLITQYEIVNTPSASTIAILRQQFKNRQPAPKTIALLADPVFRADETRVTQQPATAEDICELTINSASPSDSAHGQANPNLPIELASTLRSFNLANIDRLPCTQLEAESILSLVPDADQKSAVFGFDANYDWMTQASSQLDQYRIVHLATHGFADEKNPELSMLVLSLVDPQGNTQNGMLRLRDIFNLKLNADMVVLSACQTGQGENVRGEGLIGITRGFMYAGAKRVVNSLWYVNDAKTAELMVRFYKGILQENLSPTAALQKAQIQMWETYKKPELWAAFTIQGEWRIQN</sequence>
<dbReference type="PROSITE" id="PS50005">
    <property type="entry name" value="TPR"/>
    <property type="match status" value="1"/>
</dbReference>
<gene>
    <name evidence="4" type="ORF">HJG54_09940</name>
</gene>
<name>A0AA97AFG3_9CYAN</name>
<dbReference type="Pfam" id="PF12770">
    <property type="entry name" value="CHAT"/>
    <property type="match status" value="1"/>
</dbReference>
<keyword evidence="1" id="KW-0802">TPR repeat</keyword>
<dbReference type="InterPro" id="IPR024983">
    <property type="entry name" value="CHAT_dom"/>
</dbReference>